<evidence type="ECO:0000259" key="1">
    <source>
        <dbReference type="PROSITE" id="PS50213"/>
    </source>
</evidence>
<dbReference type="EMBL" id="KN831946">
    <property type="protein sequence ID" value="KIO13161.1"/>
    <property type="molecule type" value="Genomic_DNA"/>
</dbReference>
<accession>A0A0C3PV63</accession>
<dbReference type="AlphaFoldDB" id="A0A0C3PV63"/>
<dbReference type="STRING" id="870435.A0A0C3PV63"/>
<dbReference type="HOGENOM" id="CLU_026509_0_0_1"/>
<dbReference type="Proteomes" id="UP000054217">
    <property type="component" value="Unassembled WGS sequence"/>
</dbReference>
<dbReference type="PANTHER" id="PTHR10900">
    <property type="entry name" value="PERIOSTIN-RELATED"/>
    <property type="match status" value="1"/>
</dbReference>
<evidence type="ECO:0000313" key="3">
    <source>
        <dbReference type="Proteomes" id="UP000054217"/>
    </source>
</evidence>
<proteinExistence type="predicted"/>
<dbReference type="GO" id="GO:0016236">
    <property type="term" value="P:macroautophagy"/>
    <property type="evidence" value="ECO:0007669"/>
    <property type="project" value="TreeGrafter"/>
</dbReference>
<dbReference type="SMART" id="SM00554">
    <property type="entry name" value="FAS1"/>
    <property type="match status" value="2"/>
</dbReference>
<dbReference type="PROSITE" id="PS50213">
    <property type="entry name" value="FAS1"/>
    <property type="match status" value="2"/>
</dbReference>
<reference evidence="2 3" key="1">
    <citation type="submission" date="2014-04" db="EMBL/GenBank/DDBJ databases">
        <authorList>
            <consortium name="DOE Joint Genome Institute"/>
            <person name="Kuo A."/>
            <person name="Kohler A."/>
            <person name="Costa M.D."/>
            <person name="Nagy L.G."/>
            <person name="Floudas D."/>
            <person name="Copeland A."/>
            <person name="Barry K.W."/>
            <person name="Cichocki N."/>
            <person name="Veneault-Fourrey C."/>
            <person name="LaButti K."/>
            <person name="Lindquist E.A."/>
            <person name="Lipzen A."/>
            <person name="Lundell T."/>
            <person name="Morin E."/>
            <person name="Murat C."/>
            <person name="Sun H."/>
            <person name="Tunlid A."/>
            <person name="Henrissat B."/>
            <person name="Grigoriev I.V."/>
            <person name="Hibbett D.S."/>
            <person name="Martin F."/>
            <person name="Nordberg H.P."/>
            <person name="Cantor M.N."/>
            <person name="Hua S.X."/>
        </authorList>
    </citation>
    <scope>NUCLEOTIDE SEQUENCE [LARGE SCALE GENOMIC DNA]</scope>
    <source>
        <strain evidence="2 3">Marx 270</strain>
    </source>
</reference>
<sequence>MRLSGLTSLALLGTVYALPTLILPWFGHIQLDSLLNGLSNSRLDKEKTIYQILKEDDNFSLLVRAIDLNEGVVEFLDDPTQGITFFAVPNSGLPRHGRHGGKHDDKVDDVCHARSINDLEHLILQVEQLDYLSDSDDKEKRKECLARLVRGILAYHTLPEKYTSTQLHENSTYATDLTLKDGSFDHKPLRISVQSRVLPPNLKINFYAGVTQRDIEASNGVIHHITRPLLPPPSIFQAAFLFPEAFSYVTSAIQRVHLTGAVDRWYVPGEGHTRGNVHGAPSTTFFAPTSAAFQRLPKKLQRFLFSPFGEKALKKLLEFHIIPDFVLFSDYVHNATSEASAKSDLISDLQAAQYHASPPGSPMVPMDDSMVGHPRKKPTHLPKPAYEYRITLPTRLANHSVHVHVARYESKLPLPGGLRSFTKFRVNGIEVGPIDVPTRNGALQVVSALLNPRKHHHCHHDHDHEDKSVMEDKVDTSWDDWEEWLPQWALED</sequence>
<dbReference type="GO" id="GO:0005615">
    <property type="term" value="C:extracellular space"/>
    <property type="evidence" value="ECO:0007669"/>
    <property type="project" value="TreeGrafter"/>
</dbReference>
<dbReference type="Pfam" id="PF02469">
    <property type="entry name" value="Fasciclin"/>
    <property type="match status" value="2"/>
</dbReference>
<evidence type="ECO:0000313" key="2">
    <source>
        <dbReference type="EMBL" id="KIO13161.1"/>
    </source>
</evidence>
<organism evidence="2 3">
    <name type="scientific">Pisolithus tinctorius Marx 270</name>
    <dbReference type="NCBI Taxonomy" id="870435"/>
    <lineage>
        <taxon>Eukaryota</taxon>
        <taxon>Fungi</taxon>
        <taxon>Dikarya</taxon>
        <taxon>Basidiomycota</taxon>
        <taxon>Agaricomycotina</taxon>
        <taxon>Agaricomycetes</taxon>
        <taxon>Agaricomycetidae</taxon>
        <taxon>Boletales</taxon>
        <taxon>Sclerodermatineae</taxon>
        <taxon>Pisolithaceae</taxon>
        <taxon>Pisolithus</taxon>
    </lineage>
</organism>
<dbReference type="GO" id="GO:0000329">
    <property type="term" value="C:fungal-type vacuole membrane"/>
    <property type="evidence" value="ECO:0007669"/>
    <property type="project" value="TreeGrafter"/>
</dbReference>
<protein>
    <recommendedName>
        <fullName evidence="1">FAS1 domain-containing protein</fullName>
    </recommendedName>
</protein>
<name>A0A0C3PV63_PISTI</name>
<dbReference type="PANTHER" id="PTHR10900:SF122">
    <property type="entry name" value="FAS1 DOMAIN-CONTAINING PROTEIN"/>
    <property type="match status" value="1"/>
</dbReference>
<dbReference type="OrthoDB" id="7700931at2759"/>
<dbReference type="InParanoid" id="A0A0C3PV63"/>
<keyword evidence="3" id="KW-1185">Reference proteome</keyword>
<dbReference type="InterPro" id="IPR000782">
    <property type="entry name" value="FAS1_domain"/>
</dbReference>
<dbReference type="InterPro" id="IPR050904">
    <property type="entry name" value="Adhesion/Biosynth-related"/>
</dbReference>
<reference evidence="3" key="2">
    <citation type="submission" date="2015-01" db="EMBL/GenBank/DDBJ databases">
        <title>Evolutionary Origins and Diversification of the Mycorrhizal Mutualists.</title>
        <authorList>
            <consortium name="DOE Joint Genome Institute"/>
            <consortium name="Mycorrhizal Genomics Consortium"/>
            <person name="Kohler A."/>
            <person name="Kuo A."/>
            <person name="Nagy L.G."/>
            <person name="Floudas D."/>
            <person name="Copeland A."/>
            <person name="Barry K.W."/>
            <person name="Cichocki N."/>
            <person name="Veneault-Fourrey C."/>
            <person name="LaButti K."/>
            <person name="Lindquist E.A."/>
            <person name="Lipzen A."/>
            <person name="Lundell T."/>
            <person name="Morin E."/>
            <person name="Murat C."/>
            <person name="Riley R."/>
            <person name="Ohm R."/>
            <person name="Sun H."/>
            <person name="Tunlid A."/>
            <person name="Henrissat B."/>
            <person name="Grigoriev I.V."/>
            <person name="Hibbett D.S."/>
            <person name="Martin F."/>
        </authorList>
    </citation>
    <scope>NUCLEOTIDE SEQUENCE [LARGE SCALE GENOMIC DNA]</scope>
    <source>
        <strain evidence="3">Marx 270</strain>
    </source>
</reference>
<dbReference type="InterPro" id="IPR036378">
    <property type="entry name" value="FAS1_dom_sf"/>
</dbReference>
<dbReference type="Gene3D" id="2.30.180.10">
    <property type="entry name" value="FAS1 domain"/>
    <property type="match status" value="2"/>
</dbReference>
<feature type="domain" description="FAS1" evidence="1">
    <location>
        <begin position="233"/>
        <end position="450"/>
    </location>
</feature>
<feature type="domain" description="FAS1" evidence="1">
    <location>
        <begin position="46"/>
        <end position="229"/>
    </location>
</feature>
<gene>
    <name evidence="2" type="ORF">M404DRAFT_992734</name>
</gene>
<dbReference type="SUPFAM" id="SSF82153">
    <property type="entry name" value="FAS1 domain"/>
    <property type="match status" value="2"/>
</dbReference>